<sequence>MPTPKRGRESPANDTDQSPAKRHANEPTVPQPQDGDFQIQNKFKNHYEFDWVKIVHGFVQKPKQTHKDAVAHSDADSDSSSDDSEEEFDEHTDPEDAIGRCDALLIKNHRINFYHDMEEPSEGTSALAFELFDRYGRLRPEFKEHPIKKGSGIWKDELDSGPIFLIENILIDKPYRRRGIGRKMVAAALEEMRSKSKPFVALTKPGAIRRDYEKLKENLTGEERKWFFAEELRVAIAFWRSVGFRRIGSSGWFGLASAVDHPCHSLSASEDYDPPVPPNRMLYPAMGSLLADIAAMEDNEALERVKQAFRDAPIPPNQTCDPAMESLLIDIATKEDNECVEKLQQVFEHLPINDPRCEARDDDGNTVLHIAAIKLKPKSVKWIMERNTQLISTRNGEQETSLEALQSQLEIQRTRRGSNYLSAIVPVSDQFEGFTEEMLACLCLLNGQTNLSSIALRRLTFGCTCGQCIEGFLSPRMRYALLCQAEFNHDLLRDELEFQSGDRFVKWNEDSILRHVPHPVRENMKTNKSMRGGFADLCNHFAACLRGNKLPITTNVLDALQNANEWPPTSRTFLQRGGTVESVGSMLFESAMQQDELAGDGEHLELFGDEIKALPECRNDHEFGFVSGMCGYKRVSHIRFVSMMGEPLDDY</sequence>
<dbReference type="Pfam" id="PF00583">
    <property type="entry name" value="Acetyltransf_1"/>
    <property type="match status" value="1"/>
</dbReference>
<dbReference type="RefSeq" id="XP_033676532.1">
    <property type="nucleotide sequence ID" value="XM_033830413.1"/>
</dbReference>
<dbReference type="CDD" id="cd04301">
    <property type="entry name" value="NAT_SF"/>
    <property type="match status" value="1"/>
</dbReference>
<accession>A0A6A6HUU2</accession>
<dbReference type="SUPFAM" id="SSF55729">
    <property type="entry name" value="Acyl-CoA N-acyltransferases (Nat)"/>
    <property type="match status" value="1"/>
</dbReference>
<reference evidence="3" key="1">
    <citation type="journal article" date="2020" name="Stud. Mycol.">
        <title>101 Dothideomycetes genomes: a test case for predicting lifestyles and emergence of pathogens.</title>
        <authorList>
            <person name="Haridas S."/>
            <person name="Albert R."/>
            <person name="Binder M."/>
            <person name="Bloem J."/>
            <person name="Labutti K."/>
            <person name="Salamov A."/>
            <person name="Andreopoulos B."/>
            <person name="Baker S."/>
            <person name="Barry K."/>
            <person name="Bills G."/>
            <person name="Bluhm B."/>
            <person name="Cannon C."/>
            <person name="Castanera R."/>
            <person name="Culley D."/>
            <person name="Daum C."/>
            <person name="Ezra D."/>
            <person name="Gonzalez J."/>
            <person name="Henrissat B."/>
            <person name="Kuo A."/>
            <person name="Liang C."/>
            <person name="Lipzen A."/>
            <person name="Lutzoni F."/>
            <person name="Magnuson J."/>
            <person name="Mondo S."/>
            <person name="Nolan M."/>
            <person name="Ohm R."/>
            <person name="Pangilinan J."/>
            <person name="Park H.-J."/>
            <person name="Ramirez L."/>
            <person name="Alfaro M."/>
            <person name="Sun H."/>
            <person name="Tritt A."/>
            <person name="Yoshinaga Y."/>
            <person name="Zwiers L.-H."/>
            <person name="Turgeon B."/>
            <person name="Goodwin S."/>
            <person name="Spatafora J."/>
            <person name="Crous P."/>
            <person name="Grigoriev I."/>
        </authorList>
    </citation>
    <scope>NUCLEOTIDE SEQUENCE</scope>
    <source>
        <strain evidence="3">CBS 122368</strain>
    </source>
</reference>
<evidence type="ECO:0000256" key="1">
    <source>
        <dbReference type="SAM" id="MobiDB-lite"/>
    </source>
</evidence>
<dbReference type="OrthoDB" id="3919855at2759"/>
<dbReference type="AlphaFoldDB" id="A0A6A6HUU2"/>
<dbReference type="SUPFAM" id="SSF140860">
    <property type="entry name" value="Pseudo ankyrin repeat-like"/>
    <property type="match status" value="1"/>
</dbReference>
<dbReference type="Proteomes" id="UP000800094">
    <property type="component" value="Unassembled WGS sequence"/>
</dbReference>
<dbReference type="GeneID" id="54583743"/>
<feature type="region of interest" description="Disordered" evidence="1">
    <location>
        <begin position="65"/>
        <end position="95"/>
    </location>
</feature>
<evidence type="ECO:0000313" key="4">
    <source>
        <dbReference type="Proteomes" id="UP000800094"/>
    </source>
</evidence>
<proteinExistence type="predicted"/>
<feature type="region of interest" description="Disordered" evidence="1">
    <location>
        <begin position="1"/>
        <end position="40"/>
    </location>
</feature>
<evidence type="ECO:0000313" key="3">
    <source>
        <dbReference type="EMBL" id="KAF2241528.1"/>
    </source>
</evidence>
<dbReference type="Gene3D" id="3.40.630.30">
    <property type="match status" value="1"/>
</dbReference>
<evidence type="ECO:0000259" key="2">
    <source>
        <dbReference type="PROSITE" id="PS51186"/>
    </source>
</evidence>
<dbReference type="PROSITE" id="PS51186">
    <property type="entry name" value="GNAT"/>
    <property type="match status" value="1"/>
</dbReference>
<dbReference type="InterPro" id="IPR036770">
    <property type="entry name" value="Ankyrin_rpt-contain_sf"/>
</dbReference>
<keyword evidence="4" id="KW-1185">Reference proteome</keyword>
<protein>
    <recommendedName>
        <fullName evidence="2">N-acetyltransferase domain-containing protein</fullName>
    </recommendedName>
</protein>
<dbReference type="InterPro" id="IPR016181">
    <property type="entry name" value="Acyl_CoA_acyltransferase"/>
</dbReference>
<dbReference type="InterPro" id="IPR000182">
    <property type="entry name" value="GNAT_dom"/>
</dbReference>
<dbReference type="EMBL" id="ML987211">
    <property type="protein sequence ID" value="KAF2241528.1"/>
    <property type="molecule type" value="Genomic_DNA"/>
</dbReference>
<feature type="compositionally biased region" description="Basic and acidic residues" evidence="1">
    <location>
        <begin position="65"/>
        <end position="75"/>
    </location>
</feature>
<feature type="domain" description="N-acetyltransferase" evidence="2">
    <location>
        <begin position="166"/>
        <end position="262"/>
    </location>
</feature>
<dbReference type="Gene3D" id="1.25.40.20">
    <property type="entry name" value="Ankyrin repeat-containing domain"/>
    <property type="match status" value="1"/>
</dbReference>
<dbReference type="GO" id="GO:0016747">
    <property type="term" value="F:acyltransferase activity, transferring groups other than amino-acyl groups"/>
    <property type="evidence" value="ECO:0007669"/>
    <property type="project" value="InterPro"/>
</dbReference>
<feature type="compositionally biased region" description="Acidic residues" evidence="1">
    <location>
        <begin position="76"/>
        <end position="95"/>
    </location>
</feature>
<gene>
    <name evidence="3" type="ORF">BU26DRAFT_525043</name>
</gene>
<organism evidence="3 4">
    <name type="scientific">Trematosphaeria pertusa</name>
    <dbReference type="NCBI Taxonomy" id="390896"/>
    <lineage>
        <taxon>Eukaryota</taxon>
        <taxon>Fungi</taxon>
        <taxon>Dikarya</taxon>
        <taxon>Ascomycota</taxon>
        <taxon>Pezizomycotina</taxon>
        <taxon>Dothideomycetes</taxon>
        <taxon>Pleosporomycetidae</taxon>
        <taxon>Pleosporales</taxon>
        <taxon>Massarineae</taxon>
        <taxon>Trematosphaeriaceae</taxon>
        <taxon>Trematosphaeria</taxon>
    </lineage>
</organism>
<feature type="compositionally biased region" description="Basic and acidic residues" evidence="1">
    <location>
        <begin position="1"/>
        <end position="11"/>
    </location>
</feature>
<name>A0A6A6HUU2_9PLEO</name>